<feature type="domain" description="TIR" evidence="17">
    <location>
        <begin position="1049"/>
        <end position="1184"/>
    </location>
</feature>
<sequence length="1293" mass="146450">MTYRRRYAAGPLPWLLMSVLLLLSGTACANNGDPVCDWQRVMATDEAQPLRVVLKCSLRTINNADSVISNLTSAQMDMITSLTLKCSDVIFFESSLENSFLTQLRRLNHLDLEYCKIKYVPPAVLSTSRELRKLRIRTHNTDWSAMTMDFHSDSLRGLVQLRELDLSDNNIWNLPKELFCPLIGLANLNLTKNRLQDVFELGFSDWGNGPTAPGKTCNTALEDLNLANNDIISMPDNGLTSLRALKKLYLQENQINQIADRAFVGLTSLNVLNVSSNRLSALPPELFHSTRYLREIYLHNNSINVLAPGLLEGLDQLLVLDMSHNELTSTWVNRDTFSGLVRLVVLNLGHNQLMKIDSHVFQDLYSLQILNLEHNNIEMLADQAFAALSNLHALTLSFNKLKHIEPLHFSGLYVINQLFLDRNRIDTVDEHAFQNCTNLHDLGLYGNALRQVPAALSKLHMLKTLDLGGNVIRHIKNSSFDGLDLLYNLILSNNEISNLTAYTFSTMPLLQVLNLAFNRLTHVDQQAFGTSNKLHAIRLDGNALSDINGMFDGLSKLVWLNVSDNQIANFDYMYLPSSVEWLDMHKNAISDLGNYYVQRDTIQIKMLDASFNRLTEITDTSIPDSVENVFLNNNLIHKIKINTFLRKANLSRVVLYANKMEYIDIASLRLDPVPENKELPQFYIGDNPLKCDCTTEWLQRINQLSVQRQHPRIMDMDSIMCRLVHSKTEKYKPLLDLKPSQFLCEYESHCFSVCECCDFDACDCEMTCPDNCTCYHDHVWSSNIVDCSNAGYKSIPARIPMDATEIYLDGNDLGELSSHVFLGKKKLQVLYMNNSNVVSLHNKTFNGVPDLRVLHIENNQLDRLNGGEFETLPKLAELYLNDNRITSVANRSFAPLKSLQVLHLENNQINEFRPWQQLNAANTLTSVSLAGNTWLCECDVIVGLEGWLKNNDYPPSTMLCSDKTTPVAAAIQKCQSERDTGPSIHRPFYNTSVLGTDYVPFVAASLALFIVVFVLVALALVFRDDLCLWAHSRYGVRVCKSPSSSETDKLYDAYMVYSIKDEEFVNHILSTSLERFGYSLCLHYRDIHVISPAYLMDSFLGASDASKRIIVVLSLSFLQNEWEKPVFRTAFQACLERAKTKKQSVVVLLTTTITPDRELQALLKSCDVVTWGEKRFWDRLRYLMPDPKPMTSAGGDLKKVICDGRPVARYTAAPTSLEAWIRMSPASVTQSQAPTQSSCMSEESSQRTTDEDEDPSNHSYVSIDYQQRHKLHHVYSSIPDPIYNQAGGRTYFV</sequence>
<dbReference type="SMART" id="SM00365">
    <property type="entry name" value="LRR_SD22"/>
    <property type="match status" value="8"/>
</dbReference>
<evidence type="ECO:0000256" key="10">
    <source>
        <dbReference type="ARBA" id="ARBA00023136"/>
    </source>
</evidence>
<dbReference type="SUPFAM" id="SSF52058">
    <property type="entry name" value="L domain-like"/>
    <property type="match status" value="4"/>
</dbReference>
<dbReference type="InterPro" id="IPR000372">
    <property type="entry name" value="LRRNT"/>
</dbReference>
<dbReference type="InterPro" id="IPR032675">
    <property type="entry name" value="LRR_dom_sf"/>
</dbReference>
<dbReference type="Pfam" id="PF13855">
    <property type="entry name" value="LRR_8"/>
    <property type="match status" value="4"/>
</dbReference>
<dbReference type="GO" id="GO:0048666">
    <property type="term" value="P:neuron development"/>
    <property type="evidence" value="ECO:0007669"/>
    <property type="project" value="UniProtKB-ARBA"/>
</dbReference>
<dbReference type="Gene3D" id="3.40.50.10140">
    <property type="entry name" value="Toll/interleukin-1 receptor homology (TIR) domain"/>
    <property type="match status" value="1"/>
</dbReference>
<keyword evidence="7 16" id="KW-0732">Signal</keyword>
<gene>
    <name evidence="18" type="primary">Tl_5</name>
</gene>
<feature type="signal peptide" evidence="16">
    <location>
        <begin position="1"/>
        <end position="29"/>
    </location>
</feature>
<evidence type="ECO:0000256" key="3">
    <source>
        <dbReference type="ARBA" id="ARBA00009634"/>
    </source>
</evidence>
<dbReference type="InterPro" id="IPR050333">
    <property type="entry name" value="SLRP"/>
</dbReference>
<evidence type="ECO:0000256" key="5">
    <source>
        <dbReference type="ARBA" id="ARBA00022614"/>
    </source>
</evidence>
<evidence type="ECO:0000256" key="8">
    <source>
        <dbReference type="ARBA" id="ARBA00022737"/>
    </source>
</evidence>
<dbReference type="GO" id="GO:0010556">
    <property type="term" value="P:regulation of macromolecule biosynthetic process"/>
    <property type="evidence" value="ECO:0007669"/>
    <property type="project" value="UniProtKB-ARBA"/>
</dbReference>
<keyword evidence="12" id="KW-0675">Receptor</keyword>
<evidence type="ECO:0000256" key="14">
    <source>
        <dbReference type="SAM" id="MobiDB-lite"/>
    </source>
</evidence>
<dbReference type="InterPro" id="IPR003591">
    <property type="entry name" value="Leu-rich_rpt_typical-subtyp"/>
</dbReference>
<evidence type="ECO:0000256" key="6">
    <source>
        <dbReference type="ARBA" id="ARBA00022692"/>
    </source>
</evidence>
<evidence type="ECO:0000256" key="15">
    <source>
        <dbReference type="SAM" id="Phobius"/>
    </source>
</evidence>
<keyword evidence="11" id="KW-1015">Disulfide bond</keyword>
<keyword evidence="8" id="KW-0677">Repeat</keyword>
<name>A0A2H8TSA7_9HEMI</name>
<keyword evidence="6 15" id="KW-0812">Transmembrane</keyword>
<protein>
    <submittedName>
        <fullName evidence="18">Protein toll</fullName>
    </submittedName>
</protein>
<dbReference type="InterPro" id="IPR035897">
    <property type="entry name" value="Toll_tir_struct_dom_sf"/>
</dbReference>
<dbReference type="InterPro" id="IPR000157">
    <property type="entry name" value="TIR_dom"/>
</dbReference>
<dbReference type="GO" id="GO:0007165">
    <property type="term" value="P:signal transduction"/>
    <property type="evidence" value="ECO:0007669"/>
    <property type="project" value="InterPro"/>
</dbReference>
<keyword evidence="10 15" id="KW-0472">Membrane</keyword>
<comment type="subcellular location">
    <subcellularLocation>
        <location evidence="1">Cell membrane</location>
    </subcellularLocation>
    <subcellularLocation>
        <location evidence="2">Membrane</location>
        <topology evidence="2">Single-pass type I membrane protein</topology>
    </subcellularLocation>
</comment>
<evidence type="ECO:0000256" key="16">
    <source>
        <dbReference type="SAM" id="SignalP"/>
    </source>
</evidence>
<dbReference type="GO" id="GO:0009653">
    <property type="term" value="P:anatomical structure morphogenesis"/>
    <property type="evidence" value="ECO:0007669"/>
    <property type="project" value="UniProtKB-ARBA"/>
</dbReference>
<evidence type="ECO:0000256" key="2">
    <source>
        <dbReference type="ARBA" id="ARBA00004479"/>
    </source>
</evidence>
<dbReference type="SUPFAM" id="SSF52200">
    <property type="entry name" value="Toll/Interleukin receptor TIR domain"/>
    <property type="match status" value="1"/>
</dbReference>
<organism evidence="18">
    <name type="scientific">Melanaphis sacchari</name>
    <dbReference type="NCBI Taxonomy" id="742174"/>
    <lineage>
        <taxon>Eukaryota</taxon>
        <taxon>Metazoa</taxon>
        <taxon>Ecdysozoa</taxon>
        <taxon>Arthropoda</taxon>
        <taxon>Hexapoda</taxon>
        <taxon>Insecta</taxon>
        <taxon>Pterygota</taxon>
        <taxon>Neoptera</taxon>
        <taxon>Paraneoptera</taxon>
        <taxon>Hemiptera</taxon>
        <taxon>Sternorrhyncha</taxon>
        <taxon>Aphidomorpha</taxon>
        <taxon>Aphidoidea</taxon>
        <taxon>Aphididae</taxon>
        <taxon>Aphidini</taxon>
        <taxon>Melanaphis</taxon>
    </lineage>
</organism>
<evidence type="ECO:0000256" key="1">
    <source>
        <dbReference type="ARBA" id="ARBA00004236"/>
    </source>
</evidence>
<dbReference type="Pfam" id="PF01582">
    <property type="entry name" value="TIR"/>
    <property type="match status" value="1"/>
</dbReference>
<dbReference type="Pfam" id="PF00560">
    <property type="entry name" value="LRR_1"/>
    <property type="match status" value="1"/>
</dbReference>
<dbReference type="FunFam" id="3.80.10.10:FF:000355">
    <property type="entry name" value="Toll-like receptor Tollo"/>
    <property type="match status" value="1"/>
</dbReference>
<dbReference type="FunFam" id="3.80.10.10:FF:001438">
    <property type="entry name" value="Uncharacterized protein"/>
    <property type="match status" value="1"/>
</dbReference>
<keyword evidence="9 15" id="KW-1133">Transmembrane helix</keyword>
<comment type="similarity">
    <text evidence="3">Belongs to the Toll-like receptor family.</text>
</comment>
<reference evidence="18" key="1">
    <citation type="submission" date="2017-10" db="EMBL/GenBank/DDBJ databases">
        <title>Transcriptome Assembly of Sugarcane Aphid Adults.</title>
        <authorList>
            <person name="Scully E.D."/>
            <person name="Palmer N.A."/>
            <person name="Geib S.M."/>
            <person name="Sarath G."/>
            <person name="Sattler S.E."/>
        </authorList>
    </citation>
    <scope>NUCLEOTIDE SEQUENCE</scope>
    <source>
        <tissue evidence="18">Whole body</tissue>
    </source>
</reference>
<dbReference type="PROSITE" id="PS51257">
    <property type="entry name" value="PROKAR_LIPOPROTEIN"/>
    <property type="match status" value="1"/>
</dbReference>
<evidence type="ECO:0000256" key="4">
    <source>
        <dbReference type="ARBA" id="ARBA00022475"/>
    </source>
</evidence>
<feature type="chain" id="PRO_5014130455" evidence="16">
    <location>
        <begin position="30"/>
        <end position="1293"/>
    </location>
</feature>
<evidence type="ECO:0000259" key="17">
    <source>
        <dbReference type="PROSITE" id="PS50104"/>
    </source>
</evidence>
<dbReference type="PROSITE" id="PS50104">
    <property type="entry name" value="TIR"/>
    <property type="match status" value="1"/>
</dbReference>
<dbReference type="Gene3D" id="3.80.10.10">
    <property type="entry name" value="Ribonuclease Inhibitor"/>
    <property type="match status" value="6"/>
</dbReference>
<feature type="region of interest" description="Disordered" evidence="14">
    <location>
        <begin position="1227"/>
        <end position="1258"/>
    </location>
</feature>
<dbReference type="PROSITE" id="PS51450">
    <property type="entry name" value="LRR"/>
    <property type="match status" value="7"/>
</dbReference>
<dbReference type="EMBL" id="GFXV01005290">
    <property type="protein sequence ID" value="MBW17095.1"/>
    <property type="molecule type" value="Transcribed_RNA"/>
</dbReference>
<dbReference type="GO" id="GO:0005615">
    <property type="term" value="C:extracellular space"/>
    <property type="evidence" value="ECO:0007669"/>
    <property type="project" value="TreeGrafter"/>
</dbReference>
<evidence type="ECO:0000256" key="11">
    <source>
        <dbReference type="ARBA" id="ARBA00023157"/>
    </source>
</evidence>
<keyword evidence="5" id="KW-0433">Leucine-rich repeat</keyword>
<feature type="transmembrane region" description="Helical" evidence="15">
    <location>
        <begin position="998"/>
        <end position="1022"/>
    </location>
</feature>
<dbReference type="PANTHER" id="PTHR45712">
    <property type="entry name" value="AGAP008170-PA"/>
    <property type="match status" value="1"/>
</dbReference>
<dbReference type="OrthoDB" id="2015831at2759"/>
<evidence type="ECO:0000256" key="13">
    <source>
        <dbReference type="ARBA" id="ARBA00023180"/>
    </source>
</evidence>
<evidence type="ECO:0000256" key="7">
    <source>
        <dbReference type="ARBA" id="ARBA00022729"/>
    </source>
</evidence>
<dbReference type="PANTHER" id="PTHR45712:SF22">
    <property type="entry name" value="INSULIN-LIKE GROWTH FACTOR-BINDING PROTEIN COMPLEX ACID LABILE SUBUNIT"/>
    <property type="match status" value="1"/>
</dbReference>
<evidence type="ECO:0000256" key="12">
    <source>
        <dbReference type="ARBA" id="ARBA00023170"/>
    </source>
</evidence>
<dbReference type="GO" id="GO:0005886">
    <property type="term" value="C:plasma membrane"/>
    <property type="evidence" value="ECO:0007669"/>
    <property type="project" value="UniProtKB-SubCell"/>
</dbReference>
<dbReference type="SMART" id="SM00013">
    <property type="entry name" value="LRRNT"/>
    <property type="match status" value="1"/>
</dbReference>
<dbReference type="SMART" id="SM00255">
    <property type="entry name" value="TIR"/>
    <property type="match status" value="1"/>
</dbReference>
<feature type="compositionally biased region" description="Polar residues" evidence="14">
    <location>
        <begin position="1227"/>
        <end position="1243"/>
    </location>
</feature>
<dbReference type="SMART" id="SM00369">
    <property type="entry name" value="LRR_TYP"/>
    <property type="match status" value="21"/>
</dbReference>
<evidence type="ECO:0000256" key="9">
    <source>
        <dbReference type="ARBA" id="ARBA00022989"/>
    </source>
</evidence>
<accession>A0A2H8TSA7</accession>
<dbReference type="FunFam" id="3.80.10.10:FF:001164">
    <property type="entry name" value="GH01279p"/>
    <property type="match status" value="1"/>
</dbReference>
<evidence type="ECO:0000313" key="18">
    <source>
        <dbReference type="EMBL" id="MBW17095.1"/>
    </source>
</evidence>
<dbReference type="InterPro" id="IPR001611">
    <property type="entry name" value="Leu-rich_rpt"/>
</dbReference>
<keyword evidence="13" id="KW-0325">Glycoprotein</keyword>
<proteinExistence type="inferred from homology"/>
<keyword evidence="4" id="KW-1003">Cell membrane</keyword>